<name>E6WPB9_PSEUU</name>
<feature type="domain" description="Smf/DprA SLOG" evidence="2">
    <location>
        <begin position="73"/>
        <end position="279"/>
    </location>
</feature>
<dbReference type="KEGG" id="psu:Psesu_0230"/>
<dbReference type="AlphaFoldDB" id="E6WPB9"/>
<dbReference type="Gene3D" id="3.40.50.450">
    <property type="match status" value="1"/>
</dbReference>
<gene>
    <name evidence="4" type="ordered locus">Psesu_0230</name>
</gene>
<dbReference type="OrthoDB" id="9785707at2"/>
<dbReference type="Gene3D" id="1.10.10.10">
    <property type="entry name" value="Winged helix-like DNA-binding domain superfamily/Winged helix DNA-binding domain"/>
    <property type="match status" value="1"/>
</dbReference>
<evidence type="ECO:0000256" key="1">
    <source>
        <dbReference type="ARBA" id="ARBA00006525"/>
    </source>
</evidence>
<dbReference type="SUPFAM" id="SSF102405">
    <property type="entry name" value="MCP/YpsA-like"/>
    <property type="match status" value="1"/>
</dbReference>
<sequence>MSVTLAEFPLRPASNREPLLRLLLAGGPRASRRRLLESPGLPPGIELAARMAAVPRAVLVRCEAWLDQAGHHLLAWDDPRYPPLLRQCPDAPLGLFVAGDPDLLWRPALAVVGSRSASAGGRDNARDFSRAFCRAGLVVASGMAAGIDGAAHEAALDSGGTTIAVLGTGPDLPYPRHHARLMERVAAQGAVVSEHPPGTPPRAQNFPGRNRIIAGLALGTLVVEAALRSGALITARLAAEYGREVFAVPGSIHQPQARGCHRLIREGAQLVEQPLEVLEGIAGLAGRLALALEPDVAPEGASAGGTETAPPLSADHQRLWRALGHDPIPMDVLVERTGLTPASLSSMLLAMELDGRVVAEHGRYARRSTAGASAA</sequence>
<dbReference type="EMBL" id="CP002446">
    <property type="protein sequence ID" value="ADV26092.1"/>
    <property type="molecule type" value="Genomic_DNA"/>
</dbReference>
<feature type="domain" description="DprA winged helix" evidence="3">
    <location>
        <begin position="307"/>
        <end position="362"/>
    </location>
</feature>
<dbReference type="GO" id="GO:0009294">
    <property type="term" value="P:DNA-mediated transformation"/>
    <property type="evidence" value="ECO:0007669"/>
    <property type="project" value="InterPro"/>
</dbReference>
<dbReference type="eggNOG" id="COG0758">
    <property type="taxonomic scope" value="Bacteria"/>
</dbReference>
<dbReference type="Proteomes" id="UP000008632">
    <property type="component" value="Chromosome"/>
</dbReference>
<accession>E6WPB9</accession>
<comment type="similarity">
    <text evidence="1">Belongs to the DprA/Smf family.</text>
</comment>
<evidence type="ECO:0000313" key="5">
    <source>
        <dbReference type="Proteomes" id="UP000008632"/>
    </source>
</evidence>
<evidence type="ECO:0000259" key="3">
    <source>
        <dbReference type="Pfam" id="PF17782"/>
    </source>
</evidence>
<protein>
    <submittedName>
        <fullName evidence="4">DNA protecting protein DprA</fullName>
    </submittedName>
</protein>
<dbReference type="RefSeq" id="WP_013533922.1">
    <property type="nucleotide sequence ID" value="NC_014924.1"/>
</dbReference>
<dbReference type="Pfam" id="PF02481">
    <property type="entry name" value="DNA_processg_A"/>
    <property type="match status" value="1"/>
</dbReference>
<dbReference type="HOGENOM" id="CLU_029601_1_1_6"/>
<dbReference type="NCBIfam" id="TIGR00732">
    <property type="entry name" value="dprA"/>
    <property type="match status" value="1"/>
</dbReference>
<dbReference type="InterPro" id="IPR041614">
    <property type="entry name" value="DprA_WH"/>
</dbReference>
<dbReference type="PANTHER" id="PTHR43022:SF1">
    <property type="entry name" value="PROTEIN SMF"/>
    <property type="match status" value="1"/>
</dbReference>
<dbReference type="PANTHER" id="PTHR43022">
    <property type="entry name" value="PROTEIN SMF"/>
    <property type="match status" value="1"/>
</dbReference>
<dbReference type="Pfam" id="PF17782">
    <property type="entry name" value="WHD_DprA"/>
    <property type="match status" value="1"/>
</dbReference>
<proteinExistence type="inferred from homology"/>
<evidence type="ECO:0000259" key="2">
    <source>
        <dbReference type="Pfam" id="PF02481"/>
    </source>
</evidence>
<organism evidence="4 5">
    <name type="scientific">Pseudoxanthomonas suwonensis (strain 11-1)</name>
    <dbReference type="NCBI Taxonomy" id="743721"/>
    <lineage>
        <taxon>Bacteria</taxon>
        <taxon>Pseudomonadati</taxon>
        <taxon>Pseudomonadota</taxon>
        <taxon>Gammaproteobacteria</taxon>
        <taxon>Lysobacterales</taxon>
        <taxon>Lysobacteraceae</taxon>
        <taxon>Pseudoxanthomonas</taxon>
    </lineage>
</organism>
<keyword evidence="5" id="KW-1185">Reference proteome</keyword>
<dbReference type="STRING" id="743721.Psesu_0230"/>
<evidence type="ECO:0000313" key="4">
    <source>
        <dbReference type="EMBL" id="ADV26092.1"/>
    </source>
</evidence>
<dbReference type="InterPro" id="IPR003488">
    <property type="entry name" value="DprA"/>
</dbReference>
<dbReference type="InterPro" id="IPR036388">
    <property type="entry name" value="WH-like_DNA-bd_sf"/>
</dbReference>
<dbReference type="InterPro" id="IPR057666">
    <property type="entry name" value="DrpA_SLOG"/>
</dbReference>
<reference evidence="4 5" key="1">
    <citation type="submission" date="2011-01" db="EMBL/GenBank/DDBJ databases">
        <title>Complete sequence of Pseudoxanthomonas suwonensis 11-1.</title>
        <authorList>
            <consortium name="US DOE Joint Genome Institute"/>
            <person name="Lucas S."/>
            <person name="Copeland A."/>
            <person name="Lapidus A."/>
            <person name="Cheng J.-F."/>
            <person name="Goodwin L."/>
            <person name="Pitluck S."/>
            <person name="Teshima H."/>
            <person name="Detter J.C."/>
            <person name="Han C."/>
            <person name="Tapia R."/>
            <person name="Land M."/>
            <person name="Hauser L."/>
            <person name="Kyrpides N."/>
            <person name="Ivanova N."/>
            <person name="Ovchinnikova G."/>
            <person name="Siebers A.K."/>
            <person name="Allgaier M."/>
            <person name="Thelen M.P."/>
            <person name="Hugenholtz P."/>
            <person name="Gladden J."/>
            <person name="Woyke T."/>
        </authorList>
    </citation>
    <scope>NUCLEOTIDE SEQUENCE [LARGE SCALE GENOMIC DNA]</scope>
    <source>
        <strain evidence="5">11-1</strain>
    </source>
</reference>